<dbReference type="RefSeq" id="WP_342322908.1">
    <property type="nucleotide sequence ID" value="NZ_CP151800.1"/>
</dbReference>
<keyword evidence="9" id="KW-1185">Reference proteome</keyword>
<reference evidence="8 9" key="1">
    <citation type="submission" date="2024-04" db="EMBL/GenBank/DDBJ databases">
        <title>Kosakonia calanthae sp. nov., a halophilic bacterium isolated from leaves of Calanthe tiplacata.</title>
        <authorList>
            <person name="Wu P."/>
        </authorList>
    </citation>
    <scope>NUCLEOTIDE SEQUENCE [LARGE SCALE GENOMIC DNA]</scope>
    <source>
        <strain evidence="8 9">BYX6</strain>
    </source>
</reference>
<keyword evidence="6 7" id="KW-0472">Membrane</keyword>
<gene>
    <name evidence="8" type="ORF">AAEY27_22230</name>
</gene>
<keyword evidence="4 7" id="KW-0812">Transmembrane</keyword>
<evidence type="ECO:0000256" key="5">
    <source>
        <dbReference type="ARBA" id="ARBA00022989"/>
    </source>
</evidence>
<dbReference type="PRINTS" id="PR00953">
    <property type="entry name" value="TYPE3IMRPROT"/>
</dbReference>
<feature type="transmembrane region" description="Helical" evidence="7">
    <location>
        <begin position="72"/>
        <end position="96"/>
    </location>
</feature>
<evidence type="ECO:0000256" key="4">
    <source>
        <dbReference type="ARBA" id="ARBA00022692"/>
    </source>
</evidence>
<evidence type="ECO:0000256" key="1">
    <source>
        <dbReference type="ARBA" id="ARBA00004651"/>
    </source>
</evidence>
<comment type="similarity">
    <text evidence="2 7">Belongs to the FliR/MopE/SpaR family.</text>
</comment>
<comment type="subcellular location">
    <subcellularLocation>
        <location evidence="1 7">Cell membrane</location>
        <topology evidence="1 7">Multi-pass membrane protein</topology>
    </subcellularLocation>
</comment>
<evidence type="ECO:0000256" key="2">
    <source>
        <dbReference type="ARBA" id="ARBA00009772"/>
    </source>
</evidence>
<dbReference type="Proteomes" id="UP001466893">
    <property type="component" value="Chromosome"/>
</dbReference>
<evidence type="ECO:0000256" key="3">
    <source>
        <dbReference type="ARBA" id="ARBA00022475"/>
    </source>
</evidence>
<dbReference type="NCBIfam" id="NF011876">
    <property type="entry name" value="PRK15349.1"/>
    <property type="match status" value="1"/>
</dbReference>
<feature type="transmembrane region" description="Helical" evidence="7">
    <location>
        <begin position="40"/>
        <end position="60"/>
    </location>
</feature>
<dbReference type="PANTHER" id="PTHR30065">
    <property type="entry name" value="FLAGELLAR BIOSYNTHETIC PROTEIN FLIR"/>
    <property type="match status" value="1"/>
</dbReference>
<feature type="transmembrane region" description="Helical" evidence="7">
    <location>
        <begin position="181"/>
        <end position="199"/>
    </location>
</feature>
<protein>
    <submittedName>
        <fullName evidence="8">EscT/YscT/HrcT family type III secretion system export apparatus protein</fullName>
    </submittedName>
</protein>
<keyword evidence="5 7" id="KW-1133">Transmembrane helix</keyword>
<name>A0ABZ3B587_9ENTR</name>
<dbReference type="InterPro" id="IPR006304">
    <property type="entry name" value="T3SS_SpaR/YscT"/>
</dbReference>
<dbReference type="NCBIfam" id="TIGR01401">
    <property type="entry name" value="fliR_like_III"/>
    <property type="match status" value="1"/>
</dbReference>
<keyword evidence="3 7" id="KW-1003">Cell membrane</keyword>
<feature type="transmembrane region" description="Helical" evidence="7">
    <location>
        <begin position="116"/>
        <end position="145"/>
    </location>
</feature>
<accession>A0ABZ3B587</accession>
<dbReference type="EMBL" id="CP151800">
    <property type="protein sequence ID" value="WZV98296.1"/>
    <property type="molecule type" value="Genomic_DNA"/>
</dbReference>
<evidence type="ECO:0000256" key="7">
    <source>
        <dbReference type="RuleBase" id="RU362072"/>
    </source>
</evidence>
<dbReference type="Pfam" id="PF01311">
    <property type="entry name" value="Bac_export_1"/>
    <property type="match status" value="1"/>
</dbReference>
<evidence type="ECO:0000313" key="9">
    <source>
        <dbReference type="Proteomes" id="UP001466893"/>
    </source>
</evidence>
<evidence type="ECO:0000256" key="6">
    <source>
        <dbReference type="ARBA" id="ARBA00023136"/>
    </source>
</evidence>
<dbReference type="PANTHER" id="PTHR30065:SF7">
    <property type="entry name" value="SECRETION SYSTEM APPARATUS PROTEIN SSAT"/>
    <property type="match status" value="1"/>
</dbReference>
<feature type="transmembrane region" description="Helical" evidence="7">
    <location>
        <begin position="211"/>
        <end position="232"/>
    </location>
</feature>
<dbReference type="InterPro" id="IPR002010">
    <property type="entry name" value="T3SS_IM_R"/>
</dbReference>
<proteinExistence type="inferred from homology"/>
<evidence type="ECO:0000313" key="8">
    <source>
        <dbReference type="EMBL" id="WZV98296.1"/>
    </source>
</evidence>
<organism evidence="8 9">
    <name type="scientific">Kosakonia calanthes</name>
    <dbReference type="NCBI Taxonomy" id="3139408"/>
    <lineage>
        <taxon>Bacteria</taxon>
        <taxon>Pseudomonadati</taxon>
        <taxon>Pseudomonadota</taxon>
        <taxon>Gammaproteobacteria</taxon>
        <taxon>Enterobacterales</taxon>
        <taxon>Enterobacteriaceae</taxon>
        <taxon>Kosakonia</taxon>
    </lineage>
</organism>
<sequence length="254" mass="28065">MEQLNGWLITLALALARPVGMSLMLPVLRASSLGAALLRNGILISLILPVLPLLHPYVASNGRWMTLIPGEVAFGFLLGFGVAIPFWAVDMAGFLLDTMRGATMGTVFNPGLGVQTSIFGLLFSHFLCALFFISGGINLTLNILYDSYRYLPPGKALLFDHAFLTFVLAQWQMLYRLCLSFSLPAVLCMVMSDLALGLLNRLAQQLNVFSLAMPVKSTLVLIMLIFTLPYAFHYSLAESDKLYLHLKVWLAHHE</sequence>